<feature type="region of interest" description="Disordered" evidence="1">
    <location>
        <begin position="246"/>
        <end position="272"/>
    </location>
</feature>
<keyword evidence="4" id="KW-1185">Reference proteome</keyword>
<sequence length="286" mass="30915">METAEDENDGETLWDKILHDHGGVFFWAARVIMVSAVVCAIAWRPGHMERPLGGGGHGGHGPVRHFFLGVRRGPRNLIRRIWGRGESGLFRGRALSPPASQGRPQGRPGRREDTGSQGHSLAPRPRPQLVNKTLLESVEGCMQALDAYEKGQANKSVGTGLGTARPARQASVATLMAVEDWLGVFLTRTALPPPPDLRAKVLAYAVAVSEVVGEERVRTDRGSRRGTALERLVVTRTFTELLGPLMRGREGGRAGGREGGREEEAAVGACLPTDCELEPVERATEE</sequence>
<protein>
    <submittedName>
        <fullName evidence="3">Uncharacterized protein</fullName>
    </submittedName>
</protein>
<name>A0A4D9DAE7_9STRA</name>
<keyword evidence="2" id="KW-0472">Membrane</keyword>
<evidence type="ECO:0000256" key="1">
    <source>
        <dbReference type="SAM" id="MobiDB-lite"/>
    </source>
</evidence>
<proteinExistence type="predicted"/>
<gene>
    <name evidence="3" type="ORF">NSK_001337</name>
</gene>
<dbReference type="AlphaFoldDB" id="A0A4D9DAE7"/>
<comment type="caution">
    <text evidence="3">The sequence shown here is derived from an EMBL/GenBank/DDBJ whole genome shotgun (WGS) entry which is preliminary data.</text>
</comment>
<feature type="region of interest" description="Disordered" evidence="1">
    <location>
        <begin position="92"/>
        <end position="129"/>
    </location>
</feature>
<feature type="compositionally biased region" description="Basic and acidic residues" evidence="1">
    <location>
        <begin position="247"/>
        <end position="264"/>
    </location>
</feature>
<reference evidence="3 4" key="1">
    <citation type="submission" date="2019-01" db="EMBL/GenBank/DDBJ databases">
        <title>Nuclear Genome Assembly of the Microalgal Biofuel strain Nannochloropsis salina CCMP1776.</title>
        <authorList>
            <person name="Hovde B."/>
        </authorList>
    </citation>
    <scope>NUCLEOTIDE SEQUENCE [LARGE SCALE GENOMIC DNA]</scope>
    <source>
        <strain evidence="3 4">CCMP1776</strain>
    </source>
</reference>
<evidence type="ECO:0000256" key="2">
    <source>
        <dbReference type="SAM" id="Phobius"/>
    </source>
</evidence>
<dbReference type="Proteomes" id="UP000355283">
    <property type="component" value="Unassembled WGS sequence"/>
</dbReference>
<dbReference type="EMBL" id="SDOX01000006">
    <property type="protein sequence ID" value="TFJ87003.1"/>
    <property type="molecule type" value="Genomic_DNA"/>
</dbReference>
<accession>A0A4D9DAE7</accession>
<evidence type="ECO:0000313" key="4">
    <source>
        <dbReference type="Proteomes" id="UP000355283"/>
    </source>
</evidence>
<keyword evidence="2" id="KW-0812">Transmembrane</keyword>
<evidence type="ECO:0000313" key="3">
    <source>
        <dbReference type="EMBL" id="TFJ87003.1"/>
    </source>
</evidence>
<feature type="transmembrane region" description="Helical" evidence="2">
    <location>
        <begin position="24"/>
        <end position="43"/>
    </location>
</feature>
<organism evidence="3 4">
    <name type="scientific">Nannochloropsis salina CCMP1776</name>
    <dbReference type="NCBI Taxonomy" id="1027361"/>
    <lineage>
        <taxon>Eukaryota</taxon>
        <taxon>Sar</taxon>
        <taxon>Stramenopiles</taxon>
        <taxon>Ochrophyta</taxon>
        <taxon>Eustigmatophyceae</taxon>
        <taxon>Eustigmatales</taxon>
        <taxon>Monodopsidaceae</taxon>
        <taxon>Microchloropsis</taxon>
        <taxon>Microchloropsis salina</taxon>
    </lineage>
</organism>
<keyword evidence="2" id="KW-1133">Transmembrane helix</keyword>